<protein>
    <submittedName>
        <fullName evidence="4">Uncharacterized protein</fullName>
    </submittedName>
</protein>
<proteinExistence type="predicted"/>
<feature type="signal peptide" evidence="3">
    <location>
        <begin position="1"/>
        <end position="20"/>
    </location>
</feature>
<keyword evidence="2" id="KW-0812">Transmembrane</keyword>
<feature type="transmembrane region" description="Helical" evidence="2">
    <location>
        <begin position="1156"/>
        <end position="1179"/>
    </location>
</feature>
<evidence type="ECO:0000256" key="2">
    <source>
        <dbReference type="SAM" id="Phobius"/>
    </source>
</evidence>
<dbReference type="OrthoDB" id="219137at2"/>
<gene>
    <name evidence="4" type="ORF">C1280_13135</name>
</gene>
<reference evidence="4 5" key="1">
    <citation type="submission" date="2018-01" db="EMBL/GenBank/DDBJ databases">
        <title>G. obscuriglobus.</title>
        <authorList>
            <person name="Franke J."/>
            <person name="Blomberg W."/>
            <person name="Selmecki A."/>
        </authorList>
    </citation>
    <scope>NUCLEOTIDE SEQUENCE [LARGE SCALE GENOMIC DNA]</scope>
    <source>
        <strain evidence="4 5">DSM 5831</strain>
    </source>
</reference>
<evidence type="ECO:0000256" key="3">
    <source>
        <dbReference type="SAM" id="SignalP"/>
    </source>
</evidence>
<dbReference type="RefSeq" id="WP_109570979.1">
    <property type="nucleotide sequence ID" value="NZ_CP025958.1"/>
</dbReference>
<keyword evidence="5" id="KW-1185">Reference proteome</keyword>
<dbReference type="AlphaFoldDB" id="A0A2Z3H2R0"/>
<keyword evidence="2" id="KW-1133">Transmembrane helix</keyword>
<feature type="compositionally biased region" description="Basic and acidic residues" evidence="1">
    <location>
        <begin position="43"/>
        <end position="53"/>
    </location>
</feature>
<feature type="compositionally biased region" description="Low complexity" evidence="1">
    <location>
        <begin position="33"/>
        <end position="42"/>
    </location>
</feature>
<dbReference type="EMBL" id="CP025958">
    <property type="protein sequence ID" value="AWM37846.1"/>
    <property type="molecule type" value="Genomic_DNA"/>
</dbReference>
<keyword evidence="3" id="KW-0732">Signal</keyword>
<sequence>MKKTFAFTLLALAAGMTAYAQLPVAPPPHEAGKGATPTAPGAPKKEEPKETPRMSRLKSLSFDRRPSSILKAWAPQPEPKKDDTPKEPAAKSPEAKEPDPKAAEQAAALDKEIAAFQKNVTLGKWADVKAYLVSLPADEGEAGYKQLLMSLQGRPGMGRPGGAIDPMELQMMQGPGQQFAERNVFSADDVLGLAAAAPVGKAPAKPKQEKETLAALGAIFREAVNGGTLPEVAVARLKAECAKPAGQAVLTKRQAARLLTGAGLAEFAGDFLPAPEQAQKDKDLEALNLLAQHFLALNAKEAKTGNLERAWAAVQAVLGVPDGLAEEKEEALVRAVELAPRLKDELGQEWLGASFTKAPERGQEILASVGTLVSRGLSTRPHAIEERLNALKLSQTAVAALMKAAPGRAKEWRAALTVLALGWQKEAEFSQRFDRSSGGSRLRRDIYGNIFFSASDEDDQMSRMMMMQQPNMPRPILVADVIKAAPDAAWLAAVDESLRPKLAEAVARLHLKVNEEDKAFPLIEQLATAQPAEAKGLVKEFLRVWTRNHDPNASRNENRYSWFFFAFEQRAESIPLTRSKQERNLKELADWVSRIKKLPGGAGDLDDEAVVRAFTACHSSAEVYRTEAIEAVFGPLGGLKPKTLAGLADQMRTNLAGLWKSPANQEQNKTKRKKKDIEAEVLRGYEVAQAVVTDGLKKFPGHWVLLTARAGLMHDEINFRQELNKSSDFSAKRTAALKTYRQAAEEYAKAVRTLPEDEHTTSVYEQWFAAGLGAVDLGMISEEKQPDWTQPPLIRAALLALPGDLAEKHMGKFANNLFIKMSGAKPHVKFNYLKAGFQIVEDHKQAAEAKKVFDYYKDLVTEIKLEAVVDGSSEVGHGRPFGLFVNLKHTRDIERESGGFGRYLQNQNSMSYSYNYGRPTADYRDRFESAARTALKEQFEVVSVTFQDEKVTSRAAAGEFGWRYTPYAYIMLKPRGPQVDKIPPLRLDLDFLETSGYVVMPVETPAVPISARTVLGEPRPVEKLSVTQTLDERQADKGVLLLEVKAVGVGLVPEWSELAGDYVPEGFEVAKTETNGLGVKKFDEDSDRNAVVSEQVWTLTLKGREDRTQLPKTFKFASVKVPTKETVYQRYVDADLASVSEEVPLEQTYGKKKSMLLWYVLAGLIAAFVLVAVVVAVVVSRTATHAPVESRLPKNLDPFTAAALLREVRERADLSPSQRAALDQDLAEIERFHFAAAVNGQPAPDLRQILERWVQKAAPVKSVVTV</sequence>
<evidence type="ECO:0000256" key="1">
    <source>
        <dbReference type="SAM" id="MobiDB-lite"/>
    </source>
</evidence>
<name>A0A2Z3H2R0_9BACT</name>
<dbReference type="KEGG" id="gog:C1280_13135"/>
<organism evidence="4 5">
    <name type="scientific">Gemmata obscuriglobus</name>
    <dbReference type="NCBI Taxonomy" id="114"/>
    <lineage>
        <taxon>Bacteria</taxon>
        <taxon>Pseudomonadati</taxon>
        <taxon>Planctomycetota</taxon>
        <taxon>Planctomycetia</taxon>
        <taxon>Gemmatales</taxon>
        <taxon>Gemmataceae</taxon>
        <taxon>Gemmata</taxon>
    </lineage>
</organism>
<feature type="compositionally biased region" description="Basic and acidic residues" evidence="1">
    <location>
        <begin position="78"/>
        <end position="102"/>
    </location>
</feature>
<keyword evidence="2" id="KW-0472">Membrane</keyword>
<evidence type="ECO:0000313" key="4">
    <source>
        <dbReference type="EMBL" id="AWM37846.1"/>
    </source>
</evidence>
<accession>A0A2Z3H2R0</accession>
<evidence type="ECO:0000313" key="5">
    <source>
        <dbReference type="Proteomes" id="UP000245802"/>
    </source>
</evidence>
<dbReference type="Proteomes" id="UP000245802">
    <property type="component" value="Chromosome"/>
</dbReference>
<feature type="chain" id="PRO_5016376617" evidence="3">
    <location>
        <begin position="21"/>
        <end position="1266"/>
    </location>
</feature>
<feature type="region of interest" description="Disordered" evidence="1">
    <location>
        <begin position="23"/>
        <end position="107"/>
    </location>
</feature>